<keyword evidence="2" id="KW-1185">Reference proteome</keyword>
<dbReference type="EMBL" id="CAJVQB010005794">
    <property type="protein sequence ID" value="CAG8670130.1"/>
    <property type="molecule type" value="Genomic_DNA"/>
</dbReference>
<organism evidence="1 2">
    <name type="scientific">Gigaspora margarita</name>
    <dbReference type="NCBI Taxonomy" id="4874"/>
    <lineage>
        <taxon>Eukaryota</taxon>
        <taxon>Fungi</taxon>
        <taxon>Fungi incertae sedis</taxon>
        <taxon>Mucoromycota</taxon>
        <taxon>Glomeromycotina</taxon>
        <taxon>Glomeromycetes</taxon>
        <taxon>Diversisporales</taxon>
        <taxon>Gigasporaceae</taxon>
        <taxon>Gigaspora</taxon>
    </lineage>
</organism>
<evidence type="ECO:0000313" key="1">
    <source>
        <dbReference type="EMBL" id="CAG8670130.1"/>
    </source>
</evidence>
<reference evidence="1 2" key="1">
    <citation type="submission" date="2021-06" db="EMBL/GenBank/DDBJ databases">
        <authorList>
            <person name="Kallberg Y."/>
            <person name="Tangrot J."/>
            <person name="Rosling A."/>
        </authorList>
    </citation>
    <scope>NUCLEOTIDE SEQUENCE [LARGE SCALE GENOMIC DNA]</scope>
    <source>
        <strain evidence="1 2">120-4 pot B 10/14</strain>
    </source>
</reference>
<proteinExistence type="predicted"/>
<gene>
    <name evidence="1" type="ORF">GMARGA_LOCUS10375</name>
</gene>
<evidence type="ECO:0000313" key="2">
    <source>
        <dbReference type="Proteomes" id="UP000789901"/>
    </source>
</evidence>
<accession>A0ABN7UTY8</accession>
<dbReference type="Proteomes" id="UP000789901">
    <property type="component" value="Unassembled WGS sequence"/>
</dbReference>
<comment type="caution">
    <text evidence="1">The sequence shown here is derived from an EMBL/GenBank/DDBJ whole genome shotgun (WGS) entry which is preliminary data.</text>
</comment>
<protein>
    <submittedName>
        <fullName evidence="1">32197_t:CDS:1</fullName>
    </submittedName>
</protein>
<sequence length="283" mass="33221">MSNQRNRVKKTYTPLSLLRVHTKPAKSYQSSLPISYKLPVNKSNKHSNNLNNLEKLNEHLNDLSNSEQYSNISNDLDQYSSETCQYSSESNKDVDWKINEDEHFLNNINWENNEHTPSNSVSTKSTYSIILVDYIESILNNPIITPYLYFGPGIVCDKKCELWHDKAIKFACVHSVIKVNERQLLRVDLLVLYYGFPEHLRSSNRKTCGMDMELRLVEEQECLIIPKKVTQINVWLKDLDRPVEYAYFVTEILYSFNGQWYIRDLIKRHRAPYEYIPIPPLPP</sequence>
<name>A0ABN7UTY8_GIGMA</name>